<keyword evidence="2" id="KW-1185">Reference proteome</keyword>
<sequence length="226" mass="26133">MIGCIVQARMSSTRLPGKVLKNLDDENTLLNYVLFQLKESKLIEKIVIATSTLSEDDVIADFAKNENIDCYRGNLNNVLDRFYNCAKIFSFSKIVRITADNPLIDPTIIDQVIEKFESDDSDYASNCTERTFPNGTEVEIFSFNSLEYAWLNSKDEYEQEHVTPYFYKNPDHFKISVLKNSIDLSNFKWTVDTLDDFLFVQKIISKINKRPILISDILKIIDDIQI</sequence>
<dbReference type="PANTHER" id="PTHR42866">
    <property type="entry name" value="3-DEOXY-MANNO-OCTULOSONATE CYTIDYLYLTRANSFERASE"/>
    <property type="match status" value="1"/>
</dbReference>
<dbReference type="GO" id="GO:0005829">
    <property type="term" value="C:cytosol"/>
    <property type="evidence" value="ECO:0007669"/>
    <property type="project" value="TreeGrafter"/>
</dbReference>
<dbReference type="KEGG" id="nct:NMSP_0141"/>
<dbReference type="EMBL" id="CP021324">
    <property type="protein sequence ID" value="ARS63773.1"/>
    <property type="molecule type" value="Genomic_DNA"/>
</dbReference>
<dbReference type="Pfam" id="PF02348">
    <property type="entry name" value="CTP_transf_3"/>
    <property type="match status" value="1"/>
</dbReference>
<keyword evidence="1" id="KW-0808">Transferase</keyword>
<dbReference type="AlphaFoldDB" id="A0A2Z2HHX4"/>
<dbReference type="GeneID" id="32900643"/>
<gene>
    <name evidence="1" type="ORF">NMSP_0141</name>
</gene>
<dbReference type="Proteomes" id="UP000249949">
    <property type="component" value="Chromosome"/>
</dbReference>
<evidence type="ECO:0000313" key="1">
    <source>
        <dbReference type="EMBL" id="ARS63773.1"/>
    </source>
</evidence>
<dbReference type="CDD" id="cd02518">
    <property type="entry name" value="GT2_SpsF"/>
    <property type="match status" value="1"/>
</dbReference>
<dbReference type="SUPFAM" id="SSF53448">
    <property type="entry name" value="Nucleotide-diphospho-sugar transferases"/>
    <property type="match status" value="1"/>
</dbReference>
<accession>A0A2Z2HHX4</accession>
<evidence type="ECO:0000313" key="2">
    <source>
        <dbReference type="Proteomes" id="UP000249949"/>
    </source>
</evidence>
<dbReference type="InterPro" id="IPR029044">
    <property type="entry name" value="Nucleotide-diphossugar_trans"/>
</dbReference>
<dbReference type="OrthoDB" id="10155at2157"/>
<reference evidence="1 2" key="1">
    <citation type="journal article" date="2017" name="Environ. Microbiol.">
        <title>Genome and epigenome of a novel marine Thaumarchaeota strain suggest viral infection, phosphorothioation DNA modification and multiple restriction systems.</title>
        <authorList>
            <person name="Ahlgren N.A."/>
            <person name="Chen Y."/>
            <person name="Needham D.M."/>
            <person name="Parada A.E."/>
            <person name="Sachdeva R."/>
            <person name="Trinh V."/>
            <person name="Chen T."/>
            <person name="Fuhrman J.A."/>
        </authorList>
    </citation>
    <scope>NUCLEOTIDE SEQUENCE [LARGE SCALE GENOMIC DNA]</scope>
    <source>
        <strain evidence="1 2">SPOT01</strain>
    </source>
</reference>
<dbReference type="RefSeq" id="WP_086907001.1">
    <property type="nucleotide sequence ID" value="NZ_CP021324.1"/>
</dbReference>
<keyword evidence="1" id="KW-0548">Nucleotidyltransferase</keyword>
<dbReference type="Gene3D" id="3.90.550.10">
    <property type="entry name" value="Spore Coat Polysaccharide Biosynthesis Protein SpsA, Chain A"/>
    <property type="match status" value="1"/>
</dbReference>
<dbReference type="GO" id="GO:0016779">
    <property type="term" value="F:nucleotidyltransferase activity"/>
    <property type="evidence" value="ECO:0007669"/>
    <property type="project" value="UniProtKB-KW"/>
</dbReference>
<name>A0A2Z2HHX4_9ARCH</name>
<proteinExistence type="predicted"/>
<protein>
    <submittedName>
        <fullName evidence="1">3-deoxy-manno-octulosonate cytidylyltransferase</fullName>
    </submittedName>
</protein>
<dbReference type="PANTHER" id="PTHR42866:SF1">
    <property type="entry name" value="SPORE COAT POLYSACCHARIDE BIOSYNTHESIS PROTEIN SPSF"/>
    <property type="match status" value="1"/>
</dbReference>
<organism evidence="1 2">
    <name type="scientific">Candidatus Nitrosomarinus catalinensis</name>
    <dbReference type="NCBI Taxonomy" id="1898749"/>
    <lineage>
        <taxon>Archaea</taxon>
        <taxon>Nitrososphaerota</taxon>
        <taxon>Nitrososphaeria</taxon>
        <taxon>Nitrosopumilales</taxon>
        <taxon>Nitrosopumilaceae</taxon>
        <taxon>Candidatus Nitrosomarinus</taxon>
    </lineage>
</organism>
<dbReference type="InterPro" id="IPR003329">
    <property type="entry name" value="Cytidylyl_trans"/>
</dbReference>